<dbReference type="PANTHER" id="PTHR13278">
    <property type="entry name" value="ZINC FINGER PROTEIN 830"/>
    <property type="match status" value="1"/>
</dbReference>
<feature type="region of interest" description="Disordered" evidence="15">
    <location>
        <begin position="1024"/>
        <end position="1051"/>
    </location>
</feature>
<proteinExistence type="predicted"/>
<dbReference type="InterPro" id="IPR040050">
    <property type="entry name" value="ZNF830-like"/>
</dbReference>
<evidence type="ECO:0000256" key="13">
    <source>
        <dbReference type="ARBA" id="ARBA00023306"/>
    </source>
</evidence>
<dbReference type="GO" id="GO:0044773">
    <property type="term" value="P:mitotic DNA damage checkpoint signaling"/>
    <property type="evidence" value="ECO:0007669"/>
    <property type="project" value="TreeGrafter"/>
</dbReference>
<dbReference type="AlphaFoldDB" id="A0A6H5G4P3"/>
<feature type="region of interest" description="Disordered" evidence="15">
    <location>
        <begin position="92"/>
        <end position="166"/>
    </location>
</feature>
<feature type="compositionally biased region" description="Low complexity" evidence="15">
    <location>
        <begin position="365"/>
        <end position="378"/>
    </location>
</feature>
<feature type="signal peptide" evidence="16">
    <location>
        <begin position="1"/>
        <end position="15"/>
    </location>
</feature>
<dbReference type="GO" id="GO:0005681">
    <property type="term" value="C:spliceosomal complex"/>
    <property type="evidence" value="ECO:0007669"/>
    <property type="project" value="InterPro"/>
</dbReference>
<evidence type="ECO:0000256" key="16">
    <source>
        <dbReference type="SAM" id="SignalP"/>
    </source>
</evidence>
<feature type="compositionally biased region" description="Low complexity" evidence="15">
    <location>
        <begin position="396"/>
        <end position="406"/>
    </location>
</feature>
<feature type="compositionally biased region" description="Low complexity" evidence="15">
    <location>
        <begin position="441"/>
        <end position="451"/>
    </location>
</feature>
<evidence type="ECO:0000256" key="6">
    <source>
        <dbReference type="ARBA" id="ARBA00022618"/>
    </source>
</evidence>
<feature type="compositionally biased region" description="Basic and acidic residues" evidence="15">
    <location>
        <begin position="276"/>
        <end position="288"/>
    </location>
</feature>
<feature type="domain" description="ZNF380 coiled-coil" evidence="17">
    <location>
        <begin position="1064"/>
        <end position="1137"/>
    </location>
</feature>
<keyword evidence="10" id="KW-0862">Zinc</keyword>
<feature type="compositionally biased region" description="Polar residues" evidence="15">
    <location>
        <begin position="312"/>
        <end position="327"/>
    </location>
</feature>
<feature type="chain" id="PRO_5026030114" description="Zinc finger protein 830" evidence="16">
    <location>
        <begin position="16"/>
        <end position="1172"/>
    </location>
</feature>
<sequence length="1172" mass="128154">MRWLTLLATAAVALAEVEIITSPTPGNEYVKISGGSPGAHNTTEPKVLIEDDGQTGYQHKFHSIKKAELISSKKDTLGLKATIKDEGLTGVVKKTAGNGVPPLKHMDDASDDKRSSGKFDVVAPSSWKSKRDEGGLDFDDDLPLSDKKLKPAGTSQASRINVKKGPNGQDYEYEYVYYYYDEDEDEPGPSAQAPANQINQRNQYTEIKRPSATTTRLPSTDFEEPRNRGELAKQKNVDSGSEPTINHGRIPVAEEGLAHHRGGHRVVEVSENVDEEVPRRKAEHRQDNRYATIDRGTSGSRGRGEPVAVTTIEPSSNEVLPSRGSQRSRGRHVDLSTAQQIQEVDDRLPTNTRFPSRGRGSSVGTTIPPSQPTSPSRTRGQSGNGATIRRPSLVDSSSFRTHSSDSAPDADLDKNYYRSSPPLDTRESDLEEYIQPEQVRPTTFVPPQTTTPQPPAPLPEQRDGSMPDKAALDLYAIIQQQQEENSVSGTGGDIQRTVSVNDQESLAPEPTTLPPTTITTTTTTTTTEAPTTTTTTTTTAAPPLAGRGRFKQGPGSRTRLRLGGAGSTTTTTSTEAPHNEDESAAPKRKFAPSHGGRNPGQPSAYSRRGIGARSSTTTAAPAQEQEASTARARASFGSNRNQFRARGRTTPAAHAEEEPASETTTASSSTARPTRPRLNVNPATRPLRPRVNLRTRAGLSTPAPAAPQAANAEENSLPAQSASQPSSTLPPTAAPPSPQQLKPKRRLRSTSQRRLNRQCLPTSQEDDRQSAVCRSRRNITSNSRQRHRNNRKSTAGRVEPVFLKTIPQMRKEGTGNDNSTKISRNRFRWQQQPQDPMSDVTVQGSSVAKVRPSKTPEATWPQSCGGTRKLELRRMAHPEFGPVPLEHCAQGHCVFTSRTGLMVTHPSEASSRKLYFQVRNPLDFSLSLPSLSAQGWSFGILSCIVCDSVVKSEAVWSVHINSRQHKLNIAKSKPTFAPPPAPVPLKRPLVEPVLENPVPQKKIKGILKNAPPLPPSFFDNNVTTAAPKAKNPENGAMELPKESSASVEEPMETDEKDVPVSAELPEGFFDNPVLDAKARNVEYKDPIQEEWERFQKEIKEETTVSAQIIHDDTEDATAQRQIEEIDEQLRKLSKLVSIPSLSCQNFERKVFLAADRVFRWKGKMRLSGCGSL</sequence>
<dbReference type="Proteomes" id="UP000479000">
    <property type="component" value="Unassembled WGS sequence"/>
</dbReference>
<evidence type="ECO:0000256" key="14">
    <source>
        <dbReference type="ARBA" id="ARBA00030672"/>
    </source>
</evidence>
<dbReference type="OrthoDB" id="77607at2759"/>
<evidence type="ECO:0000256" key="8">
    <source>
        <dbReference type="ARBA" id="ARBA00022771"/>
    </source>
</evidence>
<evidence type="ECO:0000313" key="18">
    <source>
        <dbReference type="EMBL" id="CAA9997700.1"/>
    </source>
</evidence>
<protein>
    <recommendedName>
        <fullName evidence="3">Zinc finger protein 830</fullName>
    </recommendedName>
    <alternativeName>
        <fullName evidence="14">Coiled-coil domain-containing protein 16</fullName>
    </alternativeName>
</protein>
<keyword evidence="8" id="KW-0863">Zinc-finger</keyword>
<feature type="compositionally biased region" description="Polar residues" evidence="15">
    <location>
        <begin position="831"/>
        <end position="846"/>
    </location>
</feature>
<feature type="compositionally biased region" description="Polar residues" evidence="15">
    <location>
        <begin position="749"/>
        <end position="763"/>
    </location>
</feature>
<evidence type="ECO:0000256" key="11">
    <source>
        <dbReference type="ARBA" id="ARBA00023054"/>
    </source>
</evidence>
<evidence type="ECO:0000256" key="2">
    <source>
        <dbReference type="ARBA" id="ARBA00004324"/>
    </source>
</evidence>
<dbReference type="SUPFAM" id="SSF57667">
    <property type="entry name" value="beta-beta-alpha zinc fingers"/>
    <property type="match status" value="1"/>
</dbReference>
<evidence type="ECO:0000256" key="1">
    <source>
        <dbReference type="ARBA" id="ARBA00004286"/>
    </source>
</evidence>
<evidence type="ECO:0000256" key="7">
    <source>
        <dbReference type="ARBA" id="ARBA00022723"/>
    </source>
</evidence>
<feature type="compositionally biased region" description="Low complexity" evidence="15">
    <location>
        <begin position="507"/>
        <end position="545"/>
    </location>
</feature>
<feature type="compositionally biased region" description="Polar residues" evidence="15">
    <location>
        <begin position="193"/>
        <end position="218"/>
    </location>
</feature>
<dbReference type="Pfam" id="PF23406">
    <property type="entry name" value="ZNF380_CC"/>
    <property type="match status" value="1"/>
</dbReference>
<dbReference type="EMBL" id="CADCXU010005911">
    <property type="protein sequence ID" value="CAA9997700.1"/>
    <property type="molecule type" value="Genomic_DNA"/>
</dbReference>
<reference evidence="18 19" key="1">
    <citation type="submission" date="2020-02" db="EMBL/GenBank/DDBJ databases">
        <authorList>
            <person name="Ferguson B K."/>
        </authorList>
    </citation>
    <scope>NUCLEOTIDE SEQUENCE [LARGE SCALE GENOMIC DNA]</scope>
</reference>
<evidence type="ECO:0000256" key="10">
    <source>
        <dbReference type="ARBA" id="ARBA00022833"/>
    </source>
</evidence>
<keyword evidence="4" id="KW-0158">Chromosome</keyword>
<feature type="compositionally biased region" description="Low complexity" evidence="15">
    <location>
        <begin position="614"/>
        <end position="630"/>
    </location>
</feature>
<evidence type="ECO:0000313" key="19">
    <source>
        <dbReference type="Proteomes" id="UP000479000"/>
    </source>
</evidence>
<evidence type="ECO:0000256" key="15">
    <source>
        <dbReference type="SAM" id="MobiDB-lite"/>
    </source>
</evidence>
<evidence type="ECO:0000256" key="5">
    <source>
        <dbReference type="ARBA" id="ARBA00022473"/>
    </source>
</evidence>
<feature type="region of interest" description="Disordered" evidence="15">
    <location>
        <begin position="480"/>
        <end position="796"/>
    </location>
</feature>
<dbReference type="PANTHER" id="PTHR13278:SF0">
    <property type="entry name" value="ZINC FINGER PROTEIN 830"/>
    <property type="match status" value="1"/>
</dbReference>
<keyword evidence="5" id="KW-0217">Developmental protein</keyword>
<evidence type="ECO:0000256" key="9">
    <source>
        <dbReference type="ARBA" id="ARBA00022776"/>
    </source>
</evidence>
<keyword evidence="6" id="KW-0132">Cell division</keyword>
<feature type="compositionally biased region" description="Low complexity" evidence="15">
    <location>
        <begin position="702"/>
        <end position="731"/>
    </location>
</feature>
<evidence type="ECO:0000256" key="4">
    <source>
        <dbReference type="ARBA" id="ARBA00022454"/>
    </source>
</evidence>
<name>A0A6H5G4P3_9HEMI</name>
<comment type="subcellular location">
    <subcellularLocation>
        <location evidence="1">Chromosome</location>
    </subcellularLocation>
    <subcellularLocation>
        <location evidence="2">Nucleus speckle</location>
    </subcellularLocation>
</comment>
<feature type="compositionally biased region" description="Low complexity" evidence="15">
    <location>
        <begin position="661"/>
        <end position="677"/>
    </location>
</feature>
<dbReference type="GO" id="GO:0008270">
    <property type="term" value="F:zinc ion binding"/>
    <property type="evidence" value="ECO:0007669"/>
    <property type="project" value="UniProtKB-KW"/>
</dbReference>
<keyword evidence="11" id="KW-0175">Coiled coil</keyword>
<dbReference type="GO" id="GO:0033314">
    <property type="term" value="P:mitotic DNA replication checkpoint signaling"/>
    <property type="evidence" value="ECO:0007669"/>
    <property type="project" value="TreeGrafter"/>
</dbReference>
<keyword evidence="19" id="KW-1185">Reference proteome</keyword>
<feature type="compositionally biased region" description="Basic and acidic residues" evidence="15">
    <location>
        <begin position="104"/>
        <end position="117"/>
    </location>
</feature>
<feature type="region of interest" description="Disordered" evidence="15">
    <location>
        <begin position="183"/>
        <end position="468"/>
    </location>
</feature>
<keyword evidence="12" id="KW-0539">Nucleus</keyword>
<organism evidence="18 19">
    <name type="scientific">Nesidiocoris tenuis</name>
    <dbReference type="NCBI Taxonomy" id="355587"/>
    <lineage>
        <taxon>Eukaryota</taxon>
        <taxon>Metazoa</taxon>
        <taxon>Ecdysozoa</taxon>
        <taxon>Arthropoda</taxon>
        <taxon>Hexapoda</taxon>
        <taxon>Insecta</taxon>
        <taxon>Pterygota</taxon>
        <taxon>Neoptera</taxon>
        <taxon>Paraneoptera</taxon>
        <taxon>Hemiptera</taxon>
        <taxon>Heteroptera</taxon>
        <taxon>Panheteroptera</taxon>
        <taxon>Cimicomorpha</taxon>
        <taxon>Miridae</taxon>
        <taxon>Dicyphina</taxon>
        <taxon>Nesidiocoris</taxon>
    </lineage>
</organism>
<dbReference type="InterPro" id="IPR036236">
    <property type="entry name" value="Znf_C2H2_sf"/>
</dbReference>
<accession>A0A6H5G4P3</accession>
<keyword evidence="7" id="KW-0479">Metal-binding</keyword>
<feature type="compositionally biased region" description="Basic and acidic residues" evidence="15">
    <location>
        <begin position="223"/>
        <end position="236"/>
    </location>
</feature>
<keyword evidence="13" id="KW-0131">Cell cycle</keyword>
<dbReference type="InterPro" id="IPR059039">
    <property type="entry name" value="ZNF380_CC"/>
</dbReference>
<keyword evidence="16" id="KW-0732">Signal</keyword>
<gene>
    <name evidence="18" type="ORF">NTEN_LOCUS3994</name>
</gene>
<feature type="region of interest" description="Disordered" evidence="15">
    <location>
        <begin position="831"/>
        <end position="864"/>
    </location>
</feature>
<evidence type="ECO:0000259" key="17">
    <source>
        <dbReference type="Pfam" id="PF23406"/>
    </source>
</evidence>
<evidence type="ECO:0000256" key="3">
    <source>
        <dbReference type="ARBA" id="ARBA00017358"/>
    </source>
</evidence>
<keyword evidence="9" id="KW-0498">Mitosis</keyword>
<dbReference type="GO" id="GO:0033260">
    <property type="term" value="P:nuclear DNA replication"/>
    <property type="evidence" value="ECO:0007669"/>
    <property type="project" value="TreeGrafter"/>
</dbReference>
<dbReference type="GO" id="GO:0003676">
    <property type="term" value="F:nucleic acid binding"/>
    <property type="evidence" value="ECO:0007669"/>
    <property type="project" value="InterPro"/>
</dbReference>
<evidence type="ECO:0000256" key="12">
    <source>
        <dbReference type="ARBA" id="ARBA00023242"/>
    </source>
</evidence>